<dbReference type="GeneID" id="63840146"/>
<gene>
    <name evidence="6" type="ORF">M406DRAFT_354877</name>
    <name evidence="5" type="ORF">M406DRAFT_355904</name>
    <name evidence="4" type="ORF">M406DRAFT_357181</name>
    <name evidence="2" type="ORF">M406DRAFT_358302</name>
    <name evidence="3" type="ORF">M406DRAFT_358513</name>
    <name evidence="1" type="ORF">M406DRAFT_358514</name>
</gene>
<dbReference type="Proteomes" id="UP000803844">
    <property type="component" value="Unassembled WGS sequence"/>
</dbReference>
<accession>A0A9P4Y2Y2</accession>
<reference evidence="5" key="1">
    <citation type="journal article" date="2020" name="Phytopathology">
        <title>Genome sequence of the chestnut blight fungus Cryphonectria parasitica EP155: A fundamental resource for an archetypical invasive plant pathogen.</title>
        <authorList>
            <person name="Crouch J.A."/>
            <person name="Dawe A."/>
            <person name="Aerts A."/>
            <person name="Barry K."/>
            <person name="Churchill A.C.L."/>
            <person name="Grimwood J."/>
            <person name="Hillman B."/>
            <person name="Milgroom M.G."/>
            <person name="Pangilinan J."/>
            <person name="Smith M."/>
            <person name="Salamov A."/>
            <person name="Schmutz J."/>
            <person name="Yadav J."/>
            <person name="Grigoriev I.V."/>
            <person name="Nuss D."/>
        </authorList>
    </citation>
    <scope>NUCLEOTIDE SEQUENCE</scope>
    <source>
        <strain evidence="5">EP155</strain>
    </source>
</reference>
<dbReference type="EMBL" id="MU032349">
    <property type="protein sequence ID" value="KAF3763712.1"/>
    <property type="molecule type" value="Genomic_DNA"/>
</dbReference>
<evidence type="ECO:0000313" key="3">
    <source>
        <dbReference type="EMBL" id="KAF3761208.1"/>
    </source>
</evidence>
<dbReference type="EMBL" id="MU032352">
    <property type="protein sequence ID" value="KAF3760687.1"/>
    <property type="molecule type" value="Genomic_DNA"/>
</dbReference>
<comment type="caution">
    <text evidence="5">The sequence shown here is derived from an EMBL/GenBank/DDBJ whole genome shotgun (WGS) entry which is preliminary data.</text>
</comment>
<dbReference type="RefSeq" id="XP_040779295.1">
    <property type="nucleotide sequence ID" value="XM_040923017.1"/>
</dbReference>
<dbReference type="EMBL" id="MU032353">
    <property type="protein sequence ID" value="KAF3760129.1"/>
    <property type="molecule type" value="Genomic_DNA"/>
</dbReference>
<keyword evidence="7" id="KW-1185">Reference proteome</keyword>
<evidence type="ECO:0000313" key="5">
    <source>
        <dbReference type="EMBL" id="KAF3765387.1"/>
    </source>
</evidence>
<evidence type="ECO:0000313" key="2">
    <source>
        <dbReference type="EMBL" id="KAF3760687.1"/>
    </source>
</evidence>
<evidence type="ECO:0000313" key="7">
    <source>
        <dbReference type="Proteomes" id="UP000803844"/>
    </source>
</evidence>
<organism evidence="5 7">
    <name type="scientific">Cryphonectria parasitica (strain ATCC 38755 / EP155)</name>
    <dbReference type="NCBI Taxonomy" id="660469"/>
    <lineage>
        <taxon>Eukaryota</taxon>
        <taxon>Fungi</taxon>
        <taxon>Dikarya</taxon>
        <taxon>Ascomycota</taxon>
        <taxon>Pezizomycotina</taxon>
        <taxon>Sordariomycetes</taxon>
        <taxon>Sordariomycetidae</taxon>
        <taxon>Diaporthales</taxon>
        <taxon>Cryphonectriaceae</taxon>
        <taxon>Cryphonectria-Endothia species complex</taxon>
        <taxon>Cryphonectria</taxon>
    </lineage>
</organism>
<dbReference type="EMBL" id="MU032352">
    <property type="protein sequence ID" value="KAF3761208.1"/>
    <property type="molecule type" value="Genomic_DNA"/>
</dbReference>
<evidence type="ECO:0000313" key="4">
    <source>
        <dbReference type="EMBL" id="KAF3763712.1"/>
    </source>
</evidence>
<dbReference type="AlphaFoldDB" id="A0A9P4Y2Y2"/>
<proteinExistence type="predicted"/>
<dbReference type="EMBL" id="MU032347">
    <property type="protein sequence ID" value="KAF3765387.1"/>
    <property type="molecule type" value="Genomic_DNA"/>
</dbReference>
<name>A0A9P4Y2Y2_CRYP1</name>
<evidence type="ECO:0000313" key="1">
    <source>
        <dbReference type="EMBL" id="KAF3760129.1"/>
    </source>
</evidence>
<dbReference type="EMBL" id="MU032345">
    <property type="protein sequence ID" value="KAF3768334.1"/>
    <property type="molecule type" value="Genomic_DNA"/>
</dbReference>
<sequence length="169" mass="19814">MALSSSCPDPCHPYHPLKNRRQKQRKNLEIERTWLVSRHEILLQPCPCLYPCHEIQVVELPAQTQILPSWEQKEQYSSCRSVQIKLAMVFLSIAIIVDYETHSILWVPLPWHKRNPFDLVMRNTFIPHELVLSFDNTLDVGIGVDLRIYLDYTSRAELVKRVPTLREGQ</sequence>
<protein>
    <submittedName>
        <fullName evidence="5">Uncharacterized protein</fullName>
    </submittedName>
</protein>
<evidence type="ECO:0000313" key="6">
    <source>
        <dbReference type="EMBL" id="KAF3768334.1"/>
    </source>
</evidence>